<proteinExistence type="predicted"/>
<sequence length="424" mass="46918">MSESKEIKHNGHYIDIDYTVNKFTTPIARVWIMKQAIALKARDDAVDRKSSNAARIMAATDRQCKKHNKIAIVIENKEKHRKTLMQKLLRTIDAAEVTGVAYAQYTRDNAVISIDKQLRQLNRVASALNGKGGKLVFFTTRESLVELREIICTELEIAKKEKPVEPAHLCVKKGVSLHATRRSAHQFDAKELAAYLMCAATSDAHHGVITESKATRAYTGANGKLTKQGNTMAICCPAKHCTEMFVYDHPALIGCFTAEQRAAYKADCYSSMILKCVKNVKILALDKGWDDELSNTKLTLTIALFTDLHGSRMASTDEGDEKDEKDEKTTEVKADTESVETSVETKREVEADGESVETESDQSSETASVDLSSAKFATDGESVAGLEEVEDSASVARVVRQADMLRDMISFVRETDLIDPDLVD</sequence>
<feature type="compositionally biased region" description="Basic and acidic residues" evidence="1">
    <location>
        <begin position="325"/>
        <end position="336"/>
    </location>
</feature>
<feature type="region of interest" description="Disordered" evidence="1">
    <location>
        <begin position="313"/>
        <end position="374"/>
    </location>
</feature>
<protein>
    <submittedName>
        <fullName evidence="2">Uncharacterized protein</fullName>
    </submittedName>
</protein>
<gene>
    <name evidence="2" type="ORF">Faunusvirus3_27</name>
</gene>
<reference evidence="2" key="1">
    <citation type="submission" date="2018-10" db="EMBL/GenBank/DDBJ databases">
        <title>Hidden diversity of soil giant viruses.</title>
        <authorList>
            <person name="Schulz F."/>
            <person name="Alteio L."/>
            <person name="Goudeau D."/>
            <person name="Ryan E.M."/>
            <person name="Malmstrom R.R."/>
            <person name="Blanchard J."/>
            <person name="Woyke T."/>
        </authorList>
    </citation>
    <scope>NUCLEOTIDE SEQUENCE</scope>
    <source>
        <strain evidence="2">FNV1</strain>
    </source>
</reference>
<name>A0A3G4ZW73_9VIRU</name>
<feature type="compositionally biased region" description="Acidic residues" evidence="1">
    <location>
        <begin position="351"/>
        <end position="362"/>
    </location>
</feature>
<accession>A0A3G4ZW73</accession>
<dbReference type="EMBL" id="MK072134">
    <property type="protein sequence ID" value="AYV79147.1"/>
    <property type="molecule type" value="Genomic_DNA"/>
</dbReference>
<organism evidence="2">
    <name type="scientific">Faunusvirus sp</name>
    <dbReference type="NCBI Taxonomy" id="2487766"/>
    <lineage>
        <taxon>Viruses</taxon>
        <taxon>Varidnaviria</taxon>
        <taxon>Bamfordvirae</taxon>
        <taxon>Nucleocytoviricota</taxon>
        <taxon>Megaviricetes</taxon>
        <taxon>Imitervirales</taxon>
        <taxon>Mimiviridae</taxon>
    </lineage>
</organism>
<evidence type="ECO:0000256" key="1">
    <source>
        <dbReference type="SAM" id="MobiDB-lite"/>
    </source>
</evidence>
<evidence type="ECO:0000313" key="2">
    <source>
        <dbReference type="EMBL" id="AYV79147.1"/>
    </source>
</evidence>